<proteinExistence type="predicted"/>
<organism evidence="2 3">
    <name type="scientific">Mycena metata</name>
    <dbReference type="NCBI Taxonomy" id="1033252"/>
    <lineage>
        <taxon>Eukaryota</taxon>
        <taxon>Fungi</taxon>
        <taxon>Dikarya</taxon>
        <taxon>Basidiomycota</taxon>
        <taxon>Agaricomycotina</taxon>
        <taxon>Agaricomycetes</taxon>
        <taxon>Agaricomycetidae</taxon>
        <taxon>Agaricales</taxon>
        <taxon>Marasmiineae</taxon>
        <taxon>Mycenaceae</taxon>
        <taxon>Mycena</taxon>
    </lineage>
</organism>
<evidence type="ECO:0000313" key="3">
    <source>
        <dbReference type="Proteomes" id="UP001215598"/>
    </source>
</evidence>
<dbReference type="Pfam" id="PF00931">
    <property type="entry name" value="NB-ARC"/>
    <property type="match status" value="1"/>
</dbReference>
<dbReference type="GO" id="GO:0043531">
    <property type="term" value="F:ADP binding"/>
    <property type="evidence" value="ECO:0007669"/>
    <property type="project" value="InterPro"/>
</dbReference>
<dbReference type="SUPFAM" id="SSF52540">
    <property type="entry name" value="P-loop containing nucleoside triphosphate hydrolases"/>
    <property type="match status" value="1"/>
</dbReference>
<feature type="domain" description="NB-ARC" evidence="1">
    <location>
        <begin position="4"/>
        <end position="90"/>
    </location>
</feature>
<name>A0AAD7IXF1_9AGAR</name>
<sequence length="346" mass="37822">SPRIVILGPGGMGKTSLAVAVLHWHSDIASRYEHRHFVSCHSSPSYLELLSNLASHLGLGHGPNLADKLVRHFSRNGPSLLVLDNLGTPWEALDERAEVEELLSLFADVPQLAILVTMRGAERPGKVKWTRPCPLPLAPLSEAAALQTFRDTSDSLGNDTTVRKLLNLTGGLPLAVSLIANVAAHEGCDAALERWETERTRLLSDGFDKTSSLEISITLSLSSPRMDLEAQKLLSILSMLPDGLSEADLVQSNLPISGILRCKTTLLRTSLAYVDHGHRLKVLVPICEYVCTIYPPSSEVKLTVRKYFGSILDLWDNSQHITAPESIPQISANLGNFNRLFSDAMQ</sequence>
<reference evidence="2" key="1">
    <citation type="submission" date="2023-03" db="EMBL/GenBank/DDBJ databases">
        <title>Massive genome expansion in bonnet fungi (Mycena s.s.) driven by repeated elements and novel gene families across ecological guilds.</title>
        <authorList>
            <consortium name="Lawrence Berkeley National Laboratory"/>
            <person name="Harder C.B."/>
            <person name="Miyauchi S."/>
            <person name="Viragh M."/>
            <person name="Kuo A."/>
            <person name="Thoen E."/>
            <person name="Andreopoulos B."/>
            <person name="Lu D."/>
            <person name="Skrede I."/>
            <person name="Drula E."/>
            <person name="Henrissat B."/>
            <person name="Morin E."/>
            <person name="Kohler A."/>
            <person name="Barry K."/>
            <person name="LaButti K."/>
            <person name="Morin E."/>
            <person name="Salamov A."/>
            <person name="Lipzen A."/>
            <person name="Mereny Z."/>
            <person name="Hegedus B."/>
            <person name="Baldrian P."/>
            <person name="Stursova M."/>
            <person name="Weitz H."/>
            <person name="Taylor A."/>
            <person name="Grigoriev I.V."/>
            <person name="Nagy L.G."/>
            <person name="Martin F."/>
            <person name="Kauserud H."/>
        </authorList>
    </citation>
    <scope>NUCLEOTIDE SEQUENCE</scope>
    <source>
        <strain evidence="2">CBHHK182m</strain>
    </source>
</reference>
<protein>
    <submittedName>
        <fullName evidence="2">P-loop containing nucleoside triphosphate hydrolase protein</fullName>
    </submittedName>
</protein>
<dbReference type="InterPro" id="IPR027417">
    <property type="entry name" value="P-loop_NTPase"/>
</dbReference>
<dbReference type="Proteomes" id="UP001215598">
    <property type="component" value="Unassembled WGS sequence"/>
</dbReference>
<comment type="caution">
    <text evidence="2">The sequence shown here is derived from an EMBL/GenBank/DDBJ whole genome shotgun (WGS) entry which is preliminary data.</text>
</comment>
<dbReference type="PANTHER" id="PTHR36766">
    <property type="entry name" value="PLANT BROAD-SPECTRUM MILDEW RESISTANCE PROTEIN RPW8"/>
    <property type="match status" value="1"/>
</dbReference>
<keyword evidence="2" id="KW-0378">Hydrolase</keyword>
<dbReference type="PRINTS" id="PR00364">
    <property type="entry name" value="DISEASERSIST"/>
</dbReference>
<dbReference type="Gene3D" id="3.40.50.300">
    <property type="entry name" value="P-loop containing nucleotide triphosphate hydrolases"/>
    <property type="match status" value="1"/>
</dbReference>
<keyword evidence="3" id="KW-1185">Reference proteome</keyword>
<evidence type="ECO:0000259" key="1">
    <source>
        <dbReference type="Pfam" id="PF00931"/>
    </source>
</evidence>
<accession>A0AAD7IXF1</accession>
<gene>
    <name evidence="2" type="ORF">B0H16DRAFT_1226981</name>
</gene>
<dbReference type="EMBL" id="JARKIB010000058">
    <property type="protein sequence ID" value="KAJ7752551.1"/>
    <property type="molecule type" value="Genomic_DNA"/>
</dbReference>
<feature type="non-terminal residue" evidence="2">
    <location>
        <position position="346"/>
    </location>
</feature>
<dbReference type="AlphaFoldDB" id="A0AAD7IXF1"/>
<dbReference type="GO" id="GO:0016787">
    <property type="term" value="F:hydrolase activity"/>
    <property type="evidence" value="ECO:0007669"/>
    <property type="project" value="UniProtKB-KW"/>
</dbReference>
<feature type="non-terminal residue" evidence="2">
    <location>
        <position position="1"/>
    </location>
</feature>
<evidence type="ECO:0000313" key="2">
    <source>
        <dbReference type="EMBL" id="KAJ7752551.1"/>
    </source>
</evidence>
<dbReference type="InterPro" id="IPR002182">
    <property type="entry name" value="NB-ARC"/>
</dbReference>